<gene>
    <name evidence="1" type="ORF">Goari_000377</name>
</gene>
<accession>A0A7J8YGG4</accession>
<name>A0A7J8YGG4_GOSAI</name>
<evidence type="ECO:0000313" key="2">
    <source>
        <dbReference type="Proteomes" id="UP000593577"/>
    </source>
</evidence>
<dbReference type="Pfam" id="PF04450">
    <property type="entry name" value="BSP"/>
    <property type="match status" value="1"/>
</dbReference>
<dbReference type="AlphaFoldDB" id="A0A7J8YGG4"/>
<proteinExistence type="predicted"/>
<comment type="caution">
    <text evidence="1">The sequence shown here is derived from an EMBL/GenBank/DDBJ whole genome shotgun (WGS) entry which is preliminary data.</text>
</comment>
<dbReference type="InterPro" id="IPR007541">
    <property type="entry name" value="Uncharacterised_BSP"/>
</dbReference>
<dbReference type="EMBL" id="JABFAA010000013">
    <property type="protein sequence ID" value="MBA0698678.1"/>
    <property type="molecule type" value="Genomic_DNA"/>
</dbReference>
<dbReference type="Proteomes" id="UP000593577">
    <property type="component" value="Unassembled WGS sequence"/>
</dbReference>
<evidence type="ECO:0000313" key="1">
    <source>
        <dbReference type="EMBL" id="MBA0698678.1"/>
    </source>
</evidence>
<reference evidence="1 2" key="1">
    <citation type="journal article" date="2019" name="Genome Biol. Evol.">
        <title>Insights into the evolution of the New World diploid cottons (Gossypium, subgenus Houzingenia) based on genome sequencing.</title>
        <authorList>
            <person name="Grover C.E."/>
            <person name="Arick M.A. 2nd"/>
            <person name="Thrash A."/>
            <person name="Conover J.L."/>
            <person name="Sanders W.S."/>
            <person name="Peterson D.G."/>
            <person name="Frelichowski J.E."/>
            <person name="Scheffler J.A."/>
            <person name="Scheffler B.E."/>
            <person name="Wendel J.F."/>
        </authorList>
    </citation>
    <scope>NUCLEOTIDE SEQUENCE [LARGE SCALE GENOMIC DNA]</scope>
    <source>
        <strain evidence="1">185</strain>
        <tissue evidence="1">Leaf</tissue>
    </source>
</reference>
<keyword evidence="2" id="KW-1185">Reference proteome</keyword>
<sequence length="93" mass="10198">MPSTATPVIATAAFVSKQKSAPKIAYKLWPTPQTSSGMSSNKTTYPTEKNILKVTLFIENDDGVSFANNNQIHVNANYLGTYKGDLRREFNGV</sequence>
<feature type="non-terminal residue" evidence="1">
    <location>
        <position position="93"/>
    </location>
</feature>
<protein>
    <submittedName>
        <fullName evidence="1">Uncharacterized protein</fullName>
    </submittedName>
</protein>
<organism evidence="1 2">
    <name type="scientific">Gossypium aridum</name>
    <name type="common">American cotton</name>
    <name type="synonym">Erioxylum aridum</name>
    <dbReference type="NCBI Taxonomy" id="34290"/>
    <lineage>
        <taxon>Eukaryota</taxon>
        <taxon>Viridiplantae</taxon>
        <taxon>Streptophyta</taxon>
        <taxon>Embryophyta</taxon>
        <taxon>Tracheophyta</taxon>
        <taxon>Spermatophyta</taxon>
        <taxon>Magnoliopsida</taxon>
        <taxon>eudicotyledons</taxon>
        <taxon>Gunneridae</taxon>
        <taxon>Pentapetalae</taxon>
        <taxon>rosids</taxon>
        <taxon>malvids</taxon>
        <taxon>Malvales</taxon>
        <taxon>Malvaceae</taxon>
        <taxon>Malvoideae</taxon>
        <taxon>Gossypium</taxon>
    </lineage>
</organism>